<name>A0A173SWL4_9FIRM</name>
<dbReference type="PANTHER" id="PTHR42783:SF3">
    <property type="entry name" value="GLUTAMATE SYNTHASE [NADPH] SMALL CHAIN-RELATED"/>
    <property type="match status" value="1"/>
</dbReference>
<dbReference type="InterPro" id="IPR036188">
    <property type="entry name" value="FAD/NAD-bd_sf"/>
</dbReference>
<dbReference type="InterPro" id="IPR009051">
    <property type="entry name" value="Helical_ferredxn"/>
</dbReference>
<keyword evidence="3" id="KW-0560">Oxidoreductase</keyword>
<feature type="domain" description="Dihydroprymidine dehydrogenase" evidence="2">
    <location>
        <begin position="21"/>
        <end position="130"/>
    </location>
</feature>
<evidence type="ECO:0000313" key="3">
    <source>
        <dbReference type="EMBL" id="CUM94580.1"/>
    </source>
</evidence>
<dbReference type="RefSeq" id="WP_055182780.1">
    <property type="nucleotide sequence ID" value="NZ_CAKXER010000014.1"/>
</dbReference>
<dbReference type="PANTHER" id="PTHR42783">
    <property type="entry name" value="GLUTAMATE SYNTHASE [NADPH] SMALL CHAIN"/>
    <property type="match status" value="1"/>
</dbReference>
<dbReference type="EC" id="1.4.1.13" evidence="3"/>
<gene>
    <name evidence="3" type="primary">gltD_4</name>
    <name evidence="3" type="ORF">ERS852578_01242</name>
</gene>
<accession>A0A173SWL4</accession>
<dbReference type="Pfam" id="PF14691">
    <property type="entry name" value="Fer4_20"/>
    <property type="match status" value="1"/>
</dbReference>
<dbReference type="AlphaFoldDB" id="A0A173SWL4"/>
<dbReference type="GO" id="GO:0004355">
    <property type="term" value="F:glutamate synthase (NADPH) activity"/>
    <property type="evidence" value="ECO:0007669"/>
    <property type="project" value="UniProtKB-EC"/>
</dbReference>
<feature type="domain" description="FAD/NAD(P)-binding" evidence="1">
    <location>
        <begin position="143"/>
        <end position="451"/>
    </location>
</feature>
<dbReference type="Pfam" id="PF07992">
    <property type="entry name" value="Pyr_redox_2"/>
    <property type="match status" value="1"/>
</dbReference>
<dbReference type="GO" id="GO:0051536">
    <property type="term" value="F:iron-sulfur cluster binding"/>
    <property type="evidence" value="ECO:0007669"/>
    <property type="project" value="InterPro"/>
</dbReference>
<dbReference type="SUPFAM" id="SSF46548">
    <property type="entry name" value="alpha-helical ferredoxin"/>
    <property type="match status" value="1"/>
</dbReference>
<reference evidence="3 4" key="1">
    <citation type="submission" date="2015-09" db="EMBL/GenBank/DDBJ databases">
        <authorList>
            <consortium name="Pathogen Informatics"/>
        </authorList>
    </citation>
    <scope>NUCLEOTIDE SEQUENCE [LARGE SCALE GENOMIC DNA]</scope>
    <source>
        <strain evidence="3 4">2789STDY5834966</strain>
    </source>
</reference>
<sequence>MAKKNMSLTKVPMPEQAPDVRNKNFEEVALGYTAEMAMEEAARCLNCKNKPCVSGCPVNVPIPGFIEKVAEGDFEAAYEIITSENALPAICGRVCPQENQCEGKCVRGIKGQPVGIGRMERFVADYHMEHAEPVKADIKKNGKKVAVVGSGPSGITCAGELIKKGYDVTVFEALHKAGGVLSYGIPEFRLPKALVAREIKSVEDLGVDIETNVIVGRSVTIDELMEDGYEAVFVGSGAGLPRFLNIPGENLLGVYSANEFLTRVNLMKGYKFPEAPTPVKVGKRVAVVGAGNVAMDAARTAKRLGAEEVYIVYRRSEEEAPARLEELHHAKEEGIIFKFLNNPAAIVGDDNGWVKGMEIIKQELGEPDASGRRRPVPVEGSNYILDVETVIIAIGQSPNPLIRHTTPGLECQKWGGIIVNEETMESSKENVYAGGDTVTGAATVILAMGAGKKAAAAIDEKLSSK</sequence>
<evidence type="ECO:0000259" key="2">
    <source>
        <dbReference type="Pfam" id="PF14691"/>
    </source>
</evidence>
<protein>
    <submittedName>
        <fullName evidence="3">Glutamate synthase [NADPH] small chain</fullName>
        <ecNumber evidence="3">1.4.1.13</ecNumber>
    </submittedName>
</protein>
<dbReference type="Gene3D" id="1.10.1060.10">
    <property type="entry name" value="Alpha-helical ferredoxin"/>
    <property type="match status" value="1"/>
</dbReference>
<dbReference type="InterPro" id="IPR006004">
    <property type="entry name" value="SudA-like"/>
</dbReference>
<dbReference type="SUPFAM" id="SSF51971">
    <property type="entry name" value="Nucleotide-binding domain"/>
    <property type="match status" value="2"/>
</dbReference>
<dbReference type="EMBL" id="CYYC01000012">
    <property type="protein sequence ID" value="CUM94580.1"/>
    <property type="molecule type" value="Genomic_DNA"/>
</dbReference>
<dbReference type="InterPro" id="IPR023753">
    <property type="entry name" value="FAD/NAD-binding_dom"/>
</dbReference>
<dbReference type="Gene3D" id="3.50.50.60">
    <property type="entry name" value="FAD/NAD(P)-binding domain"/>
    <property type="match status" value="2"/>
</dbReference>
<evidence type="ECO:0000313" key="4">
    <source>
        <dbReference type="Proteomes" id="UP000095390"/>
    </source>
</evidence>
<dbReference type="NCBIfam" id="TIGR01316">
    <property type="entry name" value="gltA"/>
    <property type="match status" value="1"/>
</dbReference>
<dbReference type="OrthoDB" id="9803192at2"/>
<proteinExistence type="predicted"/>
<organism evidence="3 4">
    <name type="scientific">Anaerobutyricum hallii</name>
    <dbReference type="NCBI Taxonomy" id="39488"/>
    <lineage>
        <taxon>Bacteria</taxon>
        <taxon>Bacillati</taxon>
        <taxon>Bacillota</taxon>
        <taxon>Clostridia</taxon>
        <taxon>Lachnospirales</taxon>
        <taxon>Lachnospiraceae</taxon>
        <taxon>Anaerobutyricum</taxon>
    </lineage>
</organism>
<dbReference type="Proteomes" id="UP000095390">
    <property type="component" value="Unassembled WGS sequence"/>
</dbReference>
<evidence type="ECO:0000259" key="1">
    <source>
        <dbReference type="Pfam" id="PF07992"/>
    </source>
</evidence>
<dbReference type="PRINTS" id="PR00419">
    <property type="entry name" value="ADXRDTASE"/>
</dbReference>
<dbReference type="InterPro" id="IPR028261">
    <property type="entry name" value="DPD_II"/>
</dbReference>